<proteinExistence type="predicted"/>
<reference evidence="1 2" key="1">
    <citation type="journal article" date="2019" name="Emerg. Microbes Infect.">
        <title>Comprehensive subspecies identification of 175 nontuberculous mycobacteria species based on 7547 genomic profiles.</title>
        <authorList>
            <person name="Matsumoto Y."/>
            <person name="Kinjo T."/>
            <person name="Motooka D."/>
            <person name="Nabeya D."/>
            <person name="Jung N."/>
            <person name="Uechi K."/>
            <person name="Horii T."/>
            <person name="Iida T."/>
            <person name="Fujita J."/>
            <person name="Nakamura S."/>
        </authorList>
    </citation>
    <scope>NUCLEOTIDE SEQUENCE [LARGE SCALE GENOMIC DNA]</scope>
    <source>
        <strain evidence="1 2">JCM 30395</strain>
    </source>
</reference>
<dbReference type="KEGG" id="msar:MSAR_43870"/>
<name>A0A7I7SY75_9MYCO</name>
<sequence length="91" mass="9528">MCAARKASGNHVPSEVAQSRNCNAVGSGISSATATRITAAIAVTTIRLRDTWRAVATTAALTLRSVLRVFDVTFTKITGRLVGDVTPEAII</sequence>
<dbReference type="EMBL" id="AP022595">
    <property type="protein sequence ID" value="BBY61251.1"/>
    <property type="molecule type" value="Genomic_DNA"/>
</dbReference>
<accession>A0A7I7SY75</accession>
<keyword evidence="2" id="KW-1185">Reference proteome</keyword>
<gene>
    <name evidence="1" type="ORF">MSAR_43870</name>
</gene>
<organism evidence="1 2">
    <name type="scientific">Mycolicibacterium sarraceniae</name>
    <dbReference type="NCBI Taxonomy" id="1534348"/>
    <lineage>
        <taxon>Bacteria</taxon>
        <taxon>Bacillati</taxon>
        <taxon>Actinomycetota</taxon>
        <taxon>Actinomycetes</taxon>
        <taxon>Mycobacteriales</taxon>
        <taxon>Mycobacteriaceae</taxon>
        <taxon>Mycolicibacterium</taxon>
    </lineage>
</organism>
<protein>
    <submittedName>
        <fullName evidence="1">Uncharacterized protein</fullName>
    </submittedName>
</protein>
<dbReference type="AlphaFoldDB" id="A0A7I7SY75"/>
<evidence type="ECO:0000313" key="1">
    <source>
        <dbReference type="EMBL" id="BBY61251.1"/>
    </source>
</evidence>
<evidence type="ECO:0000313" key="2">
    <source>
        <dbReference type="Proteomes" id="UP000466445"/>
    </source>
</evidence>
<dbReference type="Proteomes" id="UP000466445">
    <property type="component" value="Chromosome"/>
</dbReference>